<keyword evidence="2 3" id="KW-0732">Signal</keyword>
<dbReference type="Gene3D" id="3.40.190.10">
    <property type="entry name" value="Periplasmic binding protein-like II"/>
    <property type="match status" value="1"/>
</dbReference>
<dbReference type="PANTHER" id="PTHR30290">
    <property type="entry name" value="PERIPLASMIC BINDING COMPONENT OF ABC TRANSPORTER"/>
    <property type="match status" value="1"/>
</dbReference>
<dbReference type="Pfam" id="PF00496">
    <property type="entry name" value="SBP_bac_5"/>
    <property type="match status" value="1"/>
</dbReference>
<feature type="signal peptide" evidence="3">
    <location>
        <begin position="1"/>
        <end position="18"/>
    </location>
</feature>
<dbReference type="InterPro" id="IPR000914">
    <property type="entry name" value="SBP_5_dom"/>
</dbReference>
<evidence type="ECO:0000256" key="2">
    <source>
        <dbReference type="ARBA" id="ARBA00022729"/>
    </source>
</evidence>
<evidence type="ECO:0000259" key="4">
    <source>
        <dbReference type="Pfam" id="PF00496"/>
    </source>
</evidence>
<evidence type="ECO:0000256" key="3">
    <source>
        <dbReference type="SAM" id="SignalP"/>
    </source>
</evidence>
<gene>
    <name evidence="5" type="ORF">AUC44_13190</name>
</gene>
<sequence length="573" mass="63232">MKKVAALATLLTLTTALAVAPKDTLVIQESADIPTMDPGVTYDTASGAITENLYETLLTYSGASLTKLEPLLATKWTISNGGKTYTFDLRKGVKFHSGNAMTCADAEYSFERNLVTNSAESGNWFISESLLGTGANANDDKTITWARIDKAVECNNAGQLVFTLPAVDPAFLAKLAYTGQSIVDSKHAAKIGEWSGKEADWKAWVGKDLTNSNLSKQPSGTGAYKFVRKDANAFLATAFDGYWGKKPAIKNIVIQKVSELAARQQAFLKGDADLIEGGGRAVDEEQIKGKPGVVWQDGFPSTSATAFFMNENIKATGLLGSGKLDGKGIPANFFKDANVRRGFSYAFNYDQYIQDVQKGKGKQRTMLLPDTFPGYDAKVNTYTFDAAKAKQFFQRAWGGQVWKNGFVLTANYRAGSVPSQTAMEILKKNIEALNPKFRVNIQAKQWSEMLASSKKGEEAMIVIGWAPDYADPDNFMYTFYSSNGYYFPRNNWKDTQVDKWLEQARNTVNTAERNRLYSLVGKKAYEQAPYILMPAPVGYSFMRDSLVGADQKSFNPMISFSYTGTFWKELSKK</sequence>
<dbReference type="CDD" id="cd08512">
    <property type="entry name" value="PBP2_NikA_DppA_OppA_like_7"/>
    <property type="match status" value="1"/>
</dbReference>
<proteinExistence type="inferred from homology"/>
<evidence type="ECO:0000313" key="5">
    <source>
        <dbReference type="EMBL" id="ALW89737.1"/>
    </source>
</evidence>
<accession>A0ABN4K8X8</accession>
<dbReference type="InterPro" id="IPR023765">
    <property type="entry name" value="SBP_5_CS"/>
</dbReference>
<feature type="chain" id="PRO_5046773446" evidence="3">
    <location>
        <begin position="19"/>
        <end position="573"/>
    </location>
</feature>
<dbReference type="SUPFAM" id="SSF53850">
    <property type="entry name" value="Periplasmic binding protein-like II"/>
    <property type="match status" value="1"/>
</dbReference>
<dbReference type="PROSITE" id="PS01040">
    <property type="entry name" value="SBP_BACTERIAL_5"/>
    <property type="match status" value="1"/>
</dbReference>
<comment type="similarity">
    <text evidence="1">Belongs to the bacterial solute-binding protein 5 family.</text>
</comment>
<dbReference type="PANTHER" id="PTHR30290:SF34">
    <property type="entry name" value="ABC TRANSPORTER, PERIPLASMIC OLIGO-PEPTIDE BINDING PROTEIN, PUTATIVE-RELATED"/>
    <property type="match status" value="1"/>
</dbReference>
<dbReference type="PIRSF" id="PIRSF002741">
    <property type="entry name" value="MppA"/>
    <property type="match status" value="1"/>
</dbReference>
<organism evidence="5 6">
    <name type="scientific">Deinococcus actinosclerus</name>
    <dbReference type="NCBI Taxonomy" id="1768108"/>
    <lineage>
        <taxon>Bacteria</taxon>
        <taxon>Thermotogati</taxon>
        <taxon>Deinococcota</taxon>
        <taxon>Deinococci</taxon>
        <taxon>Deinococcales</taxon>
        <taxon>Deinococcaceae</taxon>
        <taxon>Deinococcus</taxon>
    </lineage>
</organism>
<dbReference type="InterPro" id="IPR030678">
    <property type="entry name" value="Peptide/Ni-bd"/>
</dbReference>
<dbReference type="EMBL" id="CP013910">
    <property type="protein sequence ID" value="ALW89737.1"/>
    <property type="molecule type" value="Genomic_DNA"/>
</dbReference>
<name>A0ABN4K8X8_9DEIO</name>
<dbReference type="Proteomes" id="UP000060071">
    <property type="component" value="Chromosome"/>
</dbReference>
<dbReference type="InterPro" id="IPR039424">
    <property type="entry name" value="SBP_5"/>
</dbReference>
<reference evidence="5 6" key="1">
    <citation type="submission" date="2015-12" db="EMBL/GenBank/DDBJ databases">
        <authorList>
            <person name="Kim M.K."/>
            <person name="Srinivasan S."/>
            <person name="Lee J.-J."/>
            <person name="Kim K."/>
        </authorList>
    </citation>
    <scope>NUCLEOTIDE SEQUENCE [LARGE SCALE GENOMIC DNA]</scope>
    <source>
        <strain evidence="5 6">BM2</strain>
    </source>
</reference>
<evidence type="ECO:0000313" key="6">
    <source>
        <dbReference type="Proteomes" id="UP000060071"/>
    </source>
</evidence>
<evidence type="ECO:0000256" key="1">
    <source>
        <dbReference type="ARBA" id="ARBA00005695"/>
    </source>
</evidence>
<dbReference type="Gene3D" id="3.10.105.10">
    <property type="entry name" value="Dipeptide-binding Protein, Domain 3"/>
    <property type="match status" value="1"/>
</dbReference>
<feature type="domain" description="Solute-binding protein family 5" evidence="4">
    <location>
        <begin position="67"/>
        <end position="485"/>
    </location>
</feature>
<protein>
    <submittedName>
        <fullName evidence="5">Peptide ABC transporter substrate-binding protein</fullName>
    </submittedName>
</protein>
<keyword evidence="6" id="KW-1185">Reference proteome</keyword>
<dbReference type="RefSeq" id="WP_062159150.1">
    <property type="nucleotide sequence ID" value="NZ_CP013910.1"/>
</dbReference>